<name>A0A3R6DYY4_9FIRM</name>
<evidence type="ECO:0000313" key="2">
    <source>
        <dbReference type="Proteomes" id="UP000286595"/>
    </source>
</evidence>
<protein>
    <submittedName>
        <fullName evidence="1">Uncharacterized protein</fullName>
    </submittedName>
</protein>
<reference evidence="1 2" key="1">
    <citation type="submission" date="2018-08" db="EMBL/GenBank/DDBJ databases">
        <title>A genome reference for cultivated species of the human gut microbiota.</title>
        <authorList>
            <person name="Zou Y."/>
            <person name="Xue W."/>
            <person name="Luo G."/>
        </authorList>
    </citation>
    <scope>NUCLEOTIDE SEQUENCE [LARGE SCALE GENOMIC DNA]</scope>
    <source>
        <strain evidence="1 2">AM22-12LB</strain>
    </source>
</reference>
<dbReference type="Proteomes" id="UP000286595">
    <property type="component" value="Unassembled WGS sequence"/>
</dbReference>
<comment type="caution">
    <text evidence="1">The sequence shown here is derived from an EMBL/GenBank/DDBJ whole genome shotgun (WGS) entry which is preliminary data.</text>
</comment>
<gene>
    <name evidence="1" type="ORF">DW252_08660</name>
</gene>
<proteinExistence type="predicted"/>
<sequence length="59" mass="6792">MWFFFCAYNEPNTDFHIHADLCLHKDLHGCENLYLANVHHRAAKRDGVCSPGVRGHTKP</sequence>
<evidence type="ECO:0000313" key="1">
    <source>
        <dbReference type="EMBL" id="RHG60423.1"/>
    </source>
</evidence>
<accession>A0A3R6DYY4</accession>
<dbReference type="EMBL" id="QRIM01000008">
    <property type="protein sequence ID" value="RHG60423.1"/>
    <property type="molecule type" value="Genomic_DNA"/>
</dbReference>
<dbReference type="AlphaFoldDB" id="A0A3R6DYY4"/>
<organism evidence="1 2">
    <name type="scientific">Coprococcus comes</name>
    <dbReference type="NCBI Taxonomy" id="410072"/>
    <lineage>
        <taxon>Bacteria</taxon>
        <taxon>Bacillati</taxon>
        <taxon>Bacillota</taxon>
        <taxon>Clostridia</taxon>
        <taxon>Lachnospirales</taxon>
        <taxon>Lachnospiraceae</taxon>
        <taxon>Coprococcus</taxon>
    </lineage>
</organism>